<reference evidence="2" key="1">
    <citation type="submission" date="2013-01" db="EMBL/GenBank/DDBJ databases">
        <title>Draft Genome Sequence of a Mulberry Tree, Morus notabilis C.K. Schneid.</title>
        <authorList>
            <person name="He N."/>
            <person name="Zhao S."/>
        </authorList>
    </citation>
    <scope>NUCLEOTIDE SEQUENCE</scope>
</reference>
<organism evidence="1 2">
    <name type="scientific">Morus notabilis</name>
    <dbReference type="NCBI Taxonomy" id="981085"/>
    <lineage>
        <taxon>Eukaryota</taxon>
        <taxon>Viridiplantae</taxon>
        <taxon>Streptophyta</taxon>
        <taxon>Embryophyta</taxon>
        <taxon>Tracheophyta</taxon>
        <taxon>Spermatophyta</taxon>
        <taxon>Magnoliopsida</taxon>
        <taxon>eudicotyledons</taxon>
        <taxon>Gunneridae</taxon>
        <taxon>Pentapetalae</taxon>
        <taxon>rosids</taxon>
        <taxon>fabids</taxon>
        <taxon>Rosales</taxon>
        <taxon>Moraceae</taxon>
        <taxon>Moreae</taxon>
        <taxon>Morus</taxon>
    </lineage>
</organism>
<name>W9QMG0_9ROSA</name>
<proteinExistence type="predicted"/>
<sequence>MRGARSEGQGKQVIAPTGGSRHFLIHTNHDKTHGKVSATFFPPVRFNAAWFMVEHFAIQR</sequence>
<accession>W9QMG0</accession>
<dbReference type="AlphaFoldDB" id="W9QMG0"/>
<evidence type="ECO:0000313" key="2">
    <source>
        <dbReference type="Proteomes" id="UP000030645"/>
    </source>
</evidence>
<protein>
    <submittedName>
        <fullName evidence="1">Uncharacterized protein</fullName>
    </submittedName>
</protein>
<dbReference type="Proteomes" id="UP000030645">
    <property type="component" value="Unassembled WGS sequence"/>
</dbReference>
<gene>
    <name evidence="1" type="ORF">L484_012517</name>
</gene>
<evidence type="ECO:0000313" key="1">
    <source>
        <dbReference type="EMBL" id="EXB32786.1"/>
    </source>
</evidence>
<dbReference type="EMBL" id="KE343526">
    <property type="protein sequence ID" value="EXB32786.1"/>
    <property type="molecule type" value="Genomic_DNA"/>
</dbReference>
<keyword evidence="2" id="KW-1185">Reference proteome</keyword>